<dbReference type="Proteomes" id="UP000612362">
    <property type="component" value="Unassembled WGS sequence"/>
</dbReference>
<sequence>MILPHIAFYVPGSQLLQKFSHHHTDLTKPINATAPDPRQAPTHTIASHIAHIDELCTFLDPRISADVTIP</sequence>
<evidence type="ECO:0000313" key="1">
    <source>
        <dbReference type="EMBL" id="GHO41865.1"/>
    </source>
</evidence>
<name>A0A8J3HVQ1_9CHLR</name>
<dbReference type="AlphaFoldDB" id="A0A8J3HVQ1"/>
<accession>A0A8J3HVQ1</accession>
<evidence type="ECO:0000313" key="2">
    <source>
        <dbReference type="Proteomes" id="UP000612362"/>
    </source>
</evidence>
<gene>
    <name evidence="1" type="ORF">KSX_00280</name>
</gene>
<dbReference type="EMBL" id="BNJF01000001">
    <property type="protein sequence ID" value="GHO41865.1"/>
    <property type="molecule type" value="Genomic_DNA"/>
</dbReference>
<comment type="caution">
    <text evidence="1">The sequence shown here is derived from an EMBL/GenBank/DDBJ whole genome shotgun (WGS) entry which is preliminary data.</text>
</comment>
<organism evidence="1 2">
    <name type="scientific">Ktedonospora formicarum</name>
    <dbReference type="NCBI Taxonomy" id="2778364"/>
    <lineage>
        <taxon>Bacteria</taxon>
        <taxon>Bacillati</taxon>
        <taxon>Chloroflexota</taxon>
        <taxon>Ktedonobacteria</taxon>
        <taxon>Ktedonobacterales</taxon>
        <taxon>Ktedonobacteraceae</taxon>
        <taxon>Ktedonospora</taxon>
    </lineage>
</organism>
<keyword evidence="2" id="KW-1185">Reference proteome</keyword>
<reference evidence="1" key="1">
    <citation type="submission" date="2020-10" db="EMBL/GenBank/DDBJ databases">
        <title>Taxonomic study of unclassified bacteria belonging to the class Ktedonobacteria.</title>
        <authorList>
            <person name="Yabe S."/>
            <person name="Wang C.M."/>
            <person name="Zheng Y."/>
            <person name="Sakai Y."/>
            <person name="Cavaletti L."/>
            <person name="Monciardini P."/>
            <person name="Donadio S."/>
        </authorList>
    </citation>
    <scope>NUCLEOTIDE SEQUENCE</scope>
    <source>
        <strain evidence="1">SOSP1-1</strain>
    </source>
</reference>
<protein>
    <submittedName>
        <fullName evidence="1">Uncharacterized protein</fullName>
    </submittedName>
</protein>
<proteinExistence type="predicted"/>